<sequence length="597" mass="67999">MRVLKQVVGILLIFVLVLIGRLDAHPGCNEIYGKGRNTIYIATGSPGELGLLKVLAEEFARKNNVSVCWIKAGSGKALKLLKEKKVDLVLVHAPAAEKKAVAEGWATRRTLIASNEFYIVGPRDDPARVAESKSVVEAYRRIAKAKAKFFSRGDNSGTHKREMQIWHKAGIIPQGSWYVVTKTFMSKTLKMANDEKGYFMTDSSTWIVMRDRLPNLKVLFKGDKLLINVYHALCQSNCNVYAGKFIDFLASERGQRIIREFGRHIYGESLYKDANYAKEYEKLLEGGEKTLIIEGAVKKRVELNLKDLKKFTPYEVTLVEVTSNGRYRGTFVYKGISLRDLLALAHIQKKGKGFPKLIDTGIVVENREGKKVFISWGEIFYRNPEKVLIAYSYKPVKPHFLNCNKCHGKEFYKTILNQLERQIELPKLVIADDFYTDRCIEDVTTIKVVELDKSTVWRKLKRLYSDRIEIFKNDVKVKEILDLFGEKRSEIEVKVLGEGRGYHGIKKFEGVDLKEVIKRLNIDRDFNRAIIVYGVDGYRSVFSVGEIFLSKEKILLADTVNQSSIEKGGKFVLIPSGDIFADRMIKAVSEIRLIFPP</sequence>
<name>A0AAE3TEK3_9BACT</name>
<dbReference type="PANTHER" id="PTHR37945:SF1">
    <property type="entry name" value="EXTRACELLULAR TUNGSTATE BINDING PROTEIN"/>
    <property type="match status" value="1"/>
</dbReference>
<dbReference type="EMBL" id="JAPHEG010000001">
    <property type="protein sequence ID" value="MDF2953097.1"/>
    <property type="molecule type" value="Genomic_DNA"/>
</dbReference>
<dbReference type="Proteomes" id="UP001144110">
    <property type="component" value="Unassembled WGS sequence"/>
</dbReference>
<dbReference type="InterPro" id="IPR036374">
    <property type="entry name" value="OxRdtase_Mopterin-bd_sf"/>
</dbReference>
<dbReference type="SUPFAM" id="SSF56524">
    <property type="entry name" value="Oxidoreductase molybdopterin-binding domain"/>
    <property type="match status" value="1"/>
</dbReference>
<gene>
    <name evidence="2" type="ORF">OD816_000342</name>
</gene>
<proteinExistence type="predicted"/>
<dbReference type="AlphaFoldDB" id="A0AAE3TEK3"/>
<feature type="domain" description="PBP" evidence="1">
    <location>
        <begin position="35"/>
        <end position="252"/>
    </location>
</feature>
<dbReference type="PANTHER" id="PTHR37945">
    <property type="entry name" value="EXTRACELLULAR TUNGSTATE BINDING PROTEIN"/>
    <property type="match status" value="1"/>
</dbReference>
<evidence type="ECO:0000313" key="3">
    <source>
        <dbReference type="Proteomes" id="UP001144110"/>
    </source>
</evidence>
<dbReference type="Gene3D" id="3.40.190.10">
    <property type="entry name" value="Periplasmic binding protein-like II"/>
    <property type="match status" value="2"/>
</dbReference>
<protein>
    <submittedName>
        <fullName evidence="2">ABC-type tungstate transport system</fullName>
    </submittedName>
</protein>
<organism evidence="2 3">
    <name type="scientific">Candidatus Thermodesulfobacterium syntrophicum</name>
    <dbReference type="NCBI Taxonomy" id="3060442"/>
    <lineage>
        <taxon>Bacteria</taxon>
        <taxon>Pseudomonadati</taxon>
        <taxon>Thermodesulfobacteriota</taxon>
        <taxon>Thermodesulfobacteria</taxon>
        <taxon>Thermodesulfobacteriales</taxon>
        <taxon>Thermodesulfobacteriaceae</taxon>
        <taxon>Thermodesulfobacterium</taxon>
    </lineage>
</organism>
<dbReference type="InterPro" id="IPR024370">
    <property type="entry name" value="PBP_domain"/>
</dbReference>
<reference evidence="2" key="1">
    <citation type="submission" date="2022-11" db="EMBL/GenBank/DDBJ databases">
        <title>Candidatus Alkanophaga archaea from heated hydrothermal vent sediment oxidize petroleum alkanes.</title>
        <authorList>
            <person name="Zehnle H."/>
            <person name="Laso-Perez R."/>
            <person name="Lipp J."/>
            <person name="Teske A."/>
            <person name="Wegener G."/>
        </authorList>
    </citation>
    <scope>NUCLEOTIDE SEQUENCE</scope>
    <source>
        <strain evidence="2">MCA70</strain>
    </source>
</reference>
<dbReference type="Gene3D" id="3.90.420.10">
    <property type="entry name" value="Oxidoreductase, molybdopterin-binding domain"/>
    <property type="match status" value="1"/>
</dbReference>
<comment type="caution">
    <text evidence="2">The sequence shown here is derived from an EMBL/GenBank/DDBJ whole genome shotgun (WGS) entry which is preliminary data.</text>
</comment>
<accession>A0AAE3TEK3</accession>
<dbReference type="SUPFAM" id="SSF53850">
    <property type="entry name" value="Periplasmic binding protein-like II"/>
    <property type="match status" value="1"/>
</dbReference>
<evidence type="ECO:0000313" key="2">
    <source>
        <dbReference type="EMBL" id="MDF2953097.1"/>
    </source>
</evidence>
<evidence type="ECO:0000259" key="1">
    <source>
        <dbReference type="Pfam" id="PF12849"/>
    </source>
</evidence>
<dbReference type="InterPro" id="IPR052738">
    <property type="entry name" value="ABC-Tungstate_binding"/>
</dbReference>
<dbReference type="Pfam" id="PF12849">
    <property type="entry name" value="PBP_like_2"/>
    <property type="match status" value="1"/>
</dbReference>